<dbReference type="OrthoDB" id="9815663at2"/>
<dbReference type="InterPro" id="IPR050519">
    <property type="entry name" value="Glycosyltransf_28_UgtP"/>
</dbReference>
<evidence type="ECO:0000259" key="5">
    <source>
        <dbReference type="Pfam" id="PF04101"/>
    </source>
</evidence>
<organism evidence="7 8">
    <name type="scientific">Fontibacillus phaseoli</name>
    <dbReference type="NCBI Taxonomy" id="1416533"/>
    <lineage>
        <taxon>Bacteria</taxon>
        <taxon>Bacillati</taxon>
        <taxon>Bacillota</taxon>
        <taxon>Bacilli</taxon>
        <taxon>Bacillales</taxon>
        <taxon>Paenibacillaceae</taxon>
        <taxon>Fontibacillus</taxon>
    </lineage>
</organism>
<keyword evidence="3" id="KW-0328">Glycosyltransferase</keyword>
<evidence type="ECO:0000313" key="8">
    <source>
        <dbReference type="Proteomes" id="UP000253090"/>
    </source>
</evidence>
<keyword evidence="8" id="KW-1185">Reference proteome</keyword>
<comment type="similarity">
    <text evidence="2">Belongs to the glycosyltransferase 28 family.</text>
</comment>
<sequence length="388" mass="43149">MPFKKVLILSEGFGSGHTQAAHALAAGLKKVDPQIRTQVLELGSVLNPTLAPWILSAYRVTVNTSPALVGMFYRKKYEKPVGRLARLALHKLFYNHAARVIGQMSPDLIICTHPIPGAVISRLKSSGLNVPLYTLITDYDAHGSWISPEVDRYFVSTPEVRSLLIQRGVKPEAIQVSGIPVHPEFWSRQDKASVRRELGLTNIPTVLIMGGGWGLLFKDELMARLSQWKEKIQIVYCLGSNEKLAAKLRGHPELQHHNVKVLGYTSEISKWMDASDLLITKPGGMTCTEGLAKGVHMLFYESIPGQEDKNREYFIKIGCGDELSSAEILDLWFGKISTARKIGGGFSKIRTYPDTSFYRPDRCARKIADLLSPMDQTYVHGHGRQAAN</sequence>
<feature type="domain" description="Diacylglycerol glucosyltransferase N-terminal" evidence="6">
    <location>
        <begin position="17"/>
        <end position="181"/>
    </location>
</feature>
<protein>
    <submittedName>
        <fullName evidence="7">Processive 1,2-diacylglycerol beta-glucosyltransferase</fullName>
    </submittedName>
</protein>
<dbReference type="GO" id="GO:0016020">
    <property type="term" value="C:membrane"/>
    <property type="evidence" value="ECO:0007669"/>
    <property type="project" value="UniProtKB-SubCell"/>
</dbReference>
<dbReference type="GO" id="GO:0016758">
    <property type="term" value="F:hexosyltransferase activity"/>
    <property type="evidence" value="ECO:0007669"/>
    <property type="project" value="InterPro"/>
</dbReference>
<evidence type="ECO:0000256" key="2">
    <source>
        <dbReference type="ARBA" id="ARBA00006962"/>
    </source>
</evidence>
<dbReference type="AlphaFoldDB" id="A0A369BGZ9"/>
<accession>A0A369BGZ9</accession>
<evidence type="ECO:0000256" key="1">
    <source>
        <dbReference type="ARBA" id="ARBA00004370"/>
    </source>
</evidence>
<keyword evidence="4 7" id="KW-0808">Transferase</keyword>
<dbReference type="Proteomes" id="UP000253090">
    <property type="component" value="Unassembled WGS sequence"/>
</dbReference>
<reference evidence="7 8" key="1">
    <citation type="submission" date="2018-07" db="EMBL/GenBank/DDBJ databases">
        <title>Genomic Encyclopedia of Type Strains, Phase III (KMG-III): the genomes of soil and plant-associated and newly described type strains.</title>
        <authorList>
            <person name="Whitman W."/>
        </authorList>
    </citation>
    <scope>NUCLEOTIDE SEQUENCE [LARGE SCALE GENOMIC DNA]</scope>
    <source>
        <strain evidence="7 8">CECT 8333</strain>
    </source>
</reference>
<comment type="caution">
    <text evidence="7">The sequence shown here is derived from an EMBL/GenBank/DDBJ whole genome shotgun (WGS) entry which is preliminary data.</text>
</comment>
<dbReference type="Pfam" id="PF06925">
    <property type="entry name" value="MGDG_synth"/>
    <property type="match status" value="1"/>
</dbReference>
<dbReference type="EMBL" id="QPJW01000003">
    <property type="protein sequence ID" value="RCX20535.1"/>
    <property type="molecule type" value="Genomic_DNA"/>
</dbReference>
<dbReference type="PANTHER" id="PTHR43025">
    <property type="entry name" value="MONOGALACTOSYLDIACYLGLYCEROL SYNTHASE"/>
    <property type="match status" value="1"/>
</dbReference>
<dbReference type="Gene3D" id="3.40.50.2000">
    <property type="entry name" value="Glycogen Phosphorylase B"/>
    <property type="match status" value="1"/>
</dbReference>
<dbReference type="SUPFAM" id="SSF53756">
    <property type="entry name" value="UDP-Glycosyltransferase/glycogen phosphorylase"/>
    <property type="match status" value="1"/>
</dbReference>
<evidence type="ECO:0000259" key="6">
    <source>
        <dbReference type="Pfam" id="PF06925"/>
    </source>
</evidence>
<dbReference type="GO" id="GO:0009247">
    <property type="term" value="P:glycolipid biosynthetic process"/>
    <property type="evidence" value="ECO:0007669"/>
    <property type="project" value="InterPro"/>
</dbReference>
<dbReference type="InterPro" id="IPR009695">
    <property type="entry name" value="Diacylglyc_glucosyltr_N"/>
</dbReference>
<dbReference type="Pfam" id="PF04101">
    <property type="entry name" value="Glyco_tran_28_C"/>
    <property type="match status" value="1"/>
</dbReference>
<comment type="subcellular location">
    <subcellularLocation>
        <location evidence="1">Membrane</location>
    </subcellularLocation>
</comment>
<gene>
    <name evidence="7" type="ORF">DFP94_103266</name>
</gene>
<dbReference type="InterPro" id="IPR007235">
    <property type="entry name" value="Glyco_trans_28_C"/>
</dbReference>
<feature type="domain" description="Glycosyl transferase family 28 C-terminal" evidence="5">
    <location>
        <begin position="205"/>
        <end position="299"/>
    </location>
</feature>
<dbReference type="RefSeq" id="WP_114496605.1">
    <property type="nucleotide sequence ID" value="NZ_QPJW01000003.1"/>
</dbReference>
<evidence type="ECO:0000256" key="3">
    <source>
        <dbReference type="ARBA" id="ARBA00022676"/>
    </source>
</evidence>
<evidence type="ECO:0000313" key="7">
    <source>
        <dbReference type="EMBL" id="RCX20535.1"/>
    </source>
</evidence>
<evidence type="ECO:0000256" key="4">
    <source>
        <dbReference type="ARBA" id="ARBA00022679"/>
    </source>
</evidence>
<name>A0A369BGZ9_9BACL</name>
<dbReference type="PANTHER" id="PTHR43025:SF3">
    <property type="entry name" value="MONOGALACTOSYLDIACYLGLYCEROL SYNTHASE 1, CHLOROPLASTIC"/>
    <property type="match status" value="1"/>
</dbReference>
<proteinExistence type="inferred from homology"/>